<sequence length="27" mass="3105">MRQVCLTPPPRLKLAAFTLVKQLAYFV</sequence>
<evidence type="ECO:0000313" key="1">
    <source>
        <dbReference type="EMBL" id="GBM32992.1"/>
    </source>
</evidence>
<protein>
    <submittedName>
        <fullName evidence="1">Uncharacterized protein</fullName>
    </submittedName>
</protein>
<accession>A0A4Y2EUQ6</accession>
<dbReference type="EMBL" id="BGPR01000722">
    <property type="protein sequence ID" value="GBM32992.1"/>
    <property type="molecule type" value="Genomic_DNA"/>
</dbReference>
<dbReference type="AlphaFoldDB" id="A0A4Y2EUQ6"/>
<name>A0A4Y2EUQ6_ARAVE</name>
<evidence type="ECO:0000313" key="2">
    <source>
        <dbReference type="Proteomes" id="UP000499080"/>
    </source>
</evidence>
<organism evidence="1 2">
    <name type="scientific">Araneus ventricosus</name>
    <name type="common">Orbweaver spider</name>
    <name type="synonym">Epeira ventricosa</name>
    <dbReference type="NCBI Taxonomy" id="182803"/>
    <lineage>
        <taxon>Eukaryota</taxon>
        <taxon>Metazoa</taxon>
        <taxon>Ecdysozoa</taxon>
        <taxon>Arthropoda</taxon>
        <taxon>Chelicerata</taxon>
        <taxon>Arachnida</taxon>
        <taxon>Araneae</taxon>
        <taxon>Araneomorphae</taxon>
        <taxon>Entelegynae</taxon>
        <taxon>Araneoidea</taxon>
        <taxon>Araneidae</taxon>
        <taxon>Araneus</taxon>
    </lineage>
</organism>
<reference evidence="1 2" key="1">
    <citation type="journal article" date="2019" name="Sci. Rep.">
        <title>Orb-weaving spider Araneus ventricosus genome elucidates the spidroin gene catalogue.</title>
        <authorList>
            <person name="Kono N."/>
            <person name="Nakamura H."/>
            <person name="Ohtoshi R."/>
            <person name="Moran D.A.P."/>
            <person name="Shinohara A."/>
            <person name="Yoshida Y."/>
            <person name="Fujiwara M."/>
            <person name="Mori M."/>
            <person name="Tomita M."/>
            <person name="Arakawa K."/>
        </authorList>
    </citation>
    <scope>NUCLEOTIDE SEQUENCE [LARGE SCALE GENOMIC DNA]</scope>
</reference>
<proteinExistence type="predicted"/>
<dbReference type="Proteomes" id="UP000499080">
    <property type="component" value="Unassembled WGS sequence"/>
</dbReference>
<gene>
    <name evidence="1" type="ORF">AVEN_263486_1</name>
</gene>
<feature type="non-terminal residue" evidence="1">
    <location>
        <position position="27"/>
    </location>
</feature>
<keyword evidence="2" id="KW-1185">Reference proteome</keyword>
<comment type="caution">
    <text evidence="1">The sequence shown here is derived from an EMBL/GenBank/DDBJ whole genome shotgun (WGS) entry which is preliminary data.</text>
</comment>